<feature type="compositionally biased region" description="Basic and acidic residues" evidence="3">
    <location>
        <begin position="377"/>
        <end position="389"/>
    </location>
</feature>
<keyword evidence="1" id="KW-0862">Zinc</keyword>
<feature type="region of interest" description="Disordered" evidence="3">
    <location>
        <begin position="1522"/>
        <end position="1568"/>
    </location>
</feature>
<name>A0A6L2K1S8_TANCI</name>
<dbReference type="PANTHER" id="PTHR11439:SF495">
    <property type="entry name" value="REVERSE TRANSCRIPTASE, RNA-DEPENDENT DNA POLYMERASE-RELATED"/>
    <property type="match status" value="1"/>
</dbReference>
<feature type="compositionally biased region" description="Acidic residues" evidence="3">
    <location>
        <begin position="1539"/>
        <end position="1559"/>
    </location>
</feature>
<protein>
    <recommendedName>
        <fullName evidence="4">CCHC-type domain-containing protein</fullName>
    </recommendedName>
</protein>
<feature type="compositionally biased region" description="Polar residues" evidence="3">
    <location>
        <begin position="464"/>
        <end position="482"/>
    </location>
</feature>
<feature type="region of interest" description="Disordered" evidence="3">
    <location>
        <begin position="199"/>
        <end position="218"/>
    </location>
</feature>
<dbReference type="InterPro" id="IPR001878">
    <property type="entry name" value="Znf_CCHC"/>
</dbReference>
<dbReference type="InterPro" id="IPR013103">
    <property type="entry name" value="RVT_2"/>
</dbReference>
<dbReference type="PANTHER" id="PTHR11439">
    <property type="entry name" value="GAG-POL-RELATED RETROTRANSPOSON"/>
    <property type="match status" value="1"/>
</dbReference>
<feature type="region of interest" description="Disordered" evidence="3">
    <location>
        <begin position="377"/>
        <end position="419"/>
    </location>
</feature>
<accession>A0A6L2K1S8</accession>
<dbReference type="GO" id="GO:0008270">
    <property type="term" value="F:zinc ion binding"/>
    <property type="evidence" value="ECO:0007669"/>
    <property type="project" value="UniProtKB-KW"/>
</dbReference>
<feature type="domain" description="CCHC-type" evidence="4">
    <location>
        <begin position="125"/>
        <end position="138"/>
    </location>
</feature>
<feature type="region of interest" description="Disordered" evidence="3">
    <location>
        <begin position="464"/>
        <end position="484"/>
    </location>
</feature>
<feature type="compositionally biased region" description="Pro residues" evidence="3">
    <location>
        <begin position="1417"/>
        <end position="1431"/>
    </location>
</feature>
<evidence type="ECO:0000256" key="3">
    <source>
        <dbReference type="SAM" id="MobiDB-lite"/>
    </source>
</evidence>
<dbReference type="CDD" id="cd09272">
    <property type="entry name" value="RNase_HI_RT_Ty1"/>
    <property type="match status" value="1"/>
</dbReference>
<evidence type="ECO:0000259" key="4">
    <source>
        <dbReference type="PROSITE" id="PS50158"/>
    </source>
</evidence>
<evidence type="ECO:0000313" key="5">
    <source>
        <dbReference type="EMBL" id="GEU43253.1"/>
    </source>
</evidence>
<keyword evidence="2" id="KW-0175">Coiled coil</keyword>
<reference evidence="5" key="1">
    <citation type="journal article" date="2019" name="Sci. Rep.">
        <title>Draft genome of Tanacetum cinerariifolium, the natural source of mosquito coil.</title>
        <authorList>
            <person name="Yamashiro T."/>
            <person name="Shiraishi A."/>
            <person name="Satake H."/>
            <person name="Nakayama K."/>
        </authorList>
    </citation>
    <scope>NUCLEOTIDE SEQUENCE</scope>
</reference>
<comment type="caution">
    <text evidence="5">The sequence shown here is derived from an EMBL/GenBank/DDBJ whole genome shotgun (WGS) entry which is preliminary data.</text>
</comment>
<dbReference type="PROSITE" id="PS50158">
    <property type="entry name" value="ZF_CCHC"/>
    <property type="match status" value="1"/>
</dbReference>
<gene>
    <name evidence="5" type="ORF">Tci_015231</name>
</gene>
<proteinExistence type="predicted"/>
<sequence>MDPLYLNTVSFGVDAAKDFKENMLKVARKNELKARGTLLMAFLDKHQLKFNTDKDAKTLMEVIEKRFGGNTETKKIDTDDLEEMDLKWKMAILTMRARRFLQCTRRNLEANGPTSMEFDMSKVECYNCHMKGHFARECSYDWSFQEEEEPTSYALMAFSSLSPSSDNESKLVPNNAVRLVSTDVPKINVTRPRQAKTIVTKPHSPPKRHINRSPSPKASTFPLKVTSVKASMVNDAKMYDKKNSVLFSDTECLVLSPKFKLPDENQLLLRVPRENNMYNVDLKNIVPSGDLTCLFTKATLDESNLRHRRLSHINFKTMNKFVKGKFNGKFDEEFLVGYSVSSKAFSVFNSRTRIVQETLHVNFLEDKPNVADAAFDETKPEFEGRKPESEVNVSPSSSAQSKKHDDKTKREAKGKSPVESLTGYRNLSVKFEDFSDNIINEDNAAGTLVLAVGQLSPNNTNTFSAAASPTHGKSSYVDSSQLLDDPNMPELKDITYSDDEDDVGAEADFNNLETSIAPQVSIISYSEPCHNQTVDELPQTLPSFDPTCYSEDGNSFTYDSRSNLVDDSPNVFNPQPLTFSYEFCGNDVYYGHDCLLQVPFTLYINTLSWDRPTICYNDDDDEECTIAITPILSTEEPDNSLCMGDEQLGTISETESNELIKSSVENLVPITSEYEGIPDNMCDVPFHENSPPLDISKDQFEDFSDFNDDLLRLMTILSLLTTLNNPTSSSDFMTKSSSTSLNFLLEETNTFVNSLLESETFSFDLEEISSGNTTTHFDISLLDYKAFYDDHVKEISSGNTTTHFDISLLDYKAFYDDHVKEISSGSTTTHSDSSLYDSFIFDLSINPFPPADRSDFYEFTNELAHIISPPEYDCFSFKNEPNSRDFTMDVVEDIFQTREPIVHNALSTHPTLQLNMDFILSSESLFAYVYSRKLKTHAKGFCPPVFISSASFGNNEEGIDYEEVFAPVARIEAIRLFSAYASFMGFMVYQIDVKSAFLYGTIEEEVYVCQPLEFEDLDYPNKVYKVVKKKDRIFISHDKYVDEILRNFGLTDGKSASTPIDTEEPLLKDPDVKRIFRYLKSKPHLGFWYPKDSPFNLVAYSYSDYAGASLDKKSTTEGCQLLRCRLISWQCKKQIVVATSSTEAEYVAAASCCAKVLWIQNQLLDYSQMVSGKDSSNPLMADNLPKIVWYSAHHVTLMMSWLVQKQTALGVNTPRCNEDRIKLIELMVFLLPSDEKVGIKVYAIDLQVSAARLNITAISVAMKKVNDVTRLQALVDKKRVLITEATIRDVLRLDDAEGVECLPNEEIFAKLARMGYEKPSTKLRRFSQANESDLSSHTTKYSSPALTQKVFANMRKVGKGCLGVETPLFEGMIVEQQVGDGANEVHVDDVSTAGVAAEGAASVIDDEVPAAVDEPSIPSPPPPTQPPPPSQDIPSTSQDKIAQALEITKLKQRVKKLKRKNKASKRKRLKKGRMIADMDADVDVALKDVAKDVQDAEMEESADVQGRQVESQAQIYQIDLEHADKDPEEDPVDYHADGGDDSNDEKESSEDEEDNEMDVGESSSAAAARPAGGFKADYGFVATGAPVSTDTELYGYVREFEMRVRQDTDEIYMRLDDEQTEQQLLAGRLNMLFRDRRAHAYTRQLMKT</sequence>
<evidence type="ECO:0000256" key="2">
    <source>
        <dbReference type="SAM" id="Coils"/>
    </source>
</evidence>
<dbReference type="Gene3D" id="4.10.60.10">
    <property type="entry name" value="Zinc finger, CCHC-type"/>
    <property type="match status" value="1"/>
</dbReference>
<evidence type="ECO:0000256" key="1">
    <source>
        <dbReference type="PROSITE-ProRule" id="PRU00047"/>
    </source>
</evidence>
<feature type="coiled-coil region" evidence="2">
    <location>
        <begin position="1440"/>
        <end position="1467"/>
    </location>
</feature>
<dbReference type="GO" id="GO:0003676">
    <property type="term" value="F:nucleic acid binding"/>
    <property type="evidence" value="ECO:0007669"/>
    <property type="project" value="InterPro"/>
</dbReference>
<organism evidence="5">
    <name type="scientific">Tanacetum cinerariifolium</name>
    <name type="common">Dalmatian daisy</name>
    <name type="synonym">Chrysanthemum cinerariifolium</name>
    <dbReference type="NCBI Taxonomy" id="118510"/>
    <lineage>
        <taxon>Eukaryota</taxon>
        <taxon>Viridiplantae</taxon>
        <taxon>Streptophyta</taxon>
        <taxon>Embryophyta</taxon>
        <taxon>Tracheophyta</taxon>
        <taxon>Spermatophyta</taxon>
        <taxon>Magnoliopsida</taxon>
        <taxon>eudicotyledons</taxon>
        <taxon>Gunneridae</taxon>
        <taxon>Pentapetalae</taxon>
        <taxon>asterids</taxon>
        <taxon>campanulids</taxon>
        <taxon>Asterales</taxon>
        <taxon>Asteraceae</taxon>
        <taxon>Asteroideae</taxon>
        <taxon>Anthemideae</taxon>
        <taxon>Anthemidinae</taxon>
        <taxon>Tanacetum</taxon>
    </lineage>
</organism>
<dbReference type="InterPro" id="IPR036875">
    <property type="entry name" value="Znf_CCHC_sf"/>
</dbReference>
<feature type="compositionally biased region" description="Basic and acidic residues" evidence="3">
    <location>
        <begin position="402"/>
        <end position="416"/>
    </location>
</feature>
<feature type="region of interest" description="Disordered" evidence="3">
    <location>
        <begin position="1411"/>
        <end position="1437"/>
    </location>
</feature>
<dbReference type="SUPFAM" id="SSF57756">
    <property type="entry name" value="Retrovirus zinc finger-like domains"/>
    <property type="match status" value="1"/>
</dbReference>
<keyword evidence="1" id="KW-0479">Metal-binding</keyword>
<dbReference type="EMBL" id="BKCJ010001683">
    <property type="protein sequence ID" value="GEU43253.1"/>
    <property type="molecule type" value="Genomic_DNA"/>
</dbReference>
<keyword evidence="1" id="KW-0863">Zinc-finger</keyword>
<dbReference type="Pfam" id="PF07727">
    <property type="entry name" value="RVT_2"/>
    <property type="match status" value="1"/>
</dbReference>